<dbReference type="AlphaFoldDB" id="A0A1I1LJG3"/>
<dbReference type="EMBL" id="FOLE01000008">
    <property type="protein sequence ID" value="SFC69630.1"/>
    <property type="molecule type" value="Genomic_DNA"/>
</dbReference>
<reference evidence="1 2" key="1">
    <citation type="submission" date="2016-10" db="EMBL/GenBank/DDBJ databases">
        <authorList>
            <person name="de Groot N.N."/>
        </authorList>
    </citation>
    <scope>NUCLEOTIDE SEQUENCE [LARGE SCALE GENOMIC DNA]</scope>
    <source>
        <strain evidence="1 2">DSM 6793</strain>
    </source>
</reference>
<name>A0A1I1LJG3_9BACT</name>
<evidence type="ECO:0000313" key="2">
    <source>
        <dbReference type="Proteomes" id="UP000199514"/>
    </source>
</evidence>
<dbReference type="RefSeq" id="WP_091514017.1">
    <property type="nucleotide sequence ID" value="NZ_FOLE01000008.1"/>
</dbReference>
<sequence>MRINTNTIFVLLLLAVVAVYNMACNRTQYICPAYQSAFYLSGPVETKSFMIIGKDSSLYAFDSSAAEGEQAEQIFISPVQQPKRTKNSMLGVTPEQFALFDMEDTASAPIIDNMVRKNKVLLIERMHKKKKEKLMATVPMITVFPDSAQADTNLFETDKTRIKQ</sequence>
<accession>A0A1I1LJG3</accession>
<organism evidence="1 2">
    <name type="scientific">Flexibacter flexilis DSM 6793</name>
    <dbReference type="NCBI Taxonomy" id="927664"/>
    <lineage>
        <taxon>Bacteria</taxon>
        <taxon>Pseudomonadati</taxon>
        <taxon>Bacteroidota</taxon>
        <taxon>Cytophagia</taxon>
        <taxon>Cytophagales</taxon>
        <taxon>Flexibacteraceae</taxon>
        <taxon>Flexibacter</taxon>
    </lineage>
</organism>
<proteinExistence type="predicted"/>
<keyword evidence="2" id="KW-1185">Reference proteome</keyword>
<protein>
    <submittedName>
        <fullName evidence="1">Uncharacterized protein</fullName>
    </submittedName>
</protein>
<gene>
    <name evidence="1" type="ORF">SAMN05421780_108125</name>
</gene>
<evidence type="ECO:0000313" key="1">
    <source>
        <dbReference type="EMBL" id="SFC69630.1"/>
    </source>
</evidence>
<dbReference type="Proteomes" id="UP000199514">
    <property type="component" value="Unassembled WGS sequence"/>
</dbReference>